<dbReference type="AlphaFoldDB" id="A0A1X7A951"/>
<dbReference type="EMBL" id="FWFN01000010">
    <property type="protein sequence ID" value="SLN73269.1"/>
    <property type="molecule type" value="Genomic_DNA"/>
</dbReference>
<dbReference type="Proteomes" id="UP000193963">
    <property type="component" value="Unassembled WGS sequence"/>
</dbReference>
<evidence type="ECO:0000313" key="3">
    <source>
        <dbReference type="Proteomes" id="UP000193963"/>
    </source>
</evidence>
<dbReference type="InterPro" id="IPR051916">
    <property type="entry name" value="GPI-anchor_lipid_remodeler"/>
</dbReference>
<dbReference type="PANTHER" id="PTHR14859:SF15">
    <property type="entry name" value="ENDONUCLEASE_EXONUCLEASE_PHOSPHATASE DOMAIN-CONTAINING PROTEIN"/>
    <property type="match status" value="1"/>
</dbReference>
<feature type="domain" description="Endonuclease/exonuclease/phosphatase" evidence="1">
    <location>
        <begin position="9"/>
        <end position="222"/>
    </location>
</feature>
<dbReference type="GO" id="GO:0016020">
    <property type="term" value="C:membrane"/>
    <property type="evidence" value="ECO:0007669"/>
    <property type="project" value="GOC"/>
</dbReference>
<dbReference type="PANTHER" id="PTHR14859">
    <property type="entry name" value="CALCOFLUOR WHITE HYPERSENSITIVE PROTEIN PRECURSOR"/>
    <property type="match status" value="1"/>
</dbReference>
<proteinExistence type="predicted"/>
<keyword evidence="2" id="KW-0269">Exonuclease</keyword>
<evidence type="ECO:0000313" key="2">
    <source>
        <dbReference type="EMBL" id="SLN73269.1"/>
    </source>
</evidence>
<protein>
    <submittedName>
        <fullName evidence="2">Endonuclease/Exonuclease/phosphatase family protein</fullName>
    </submittedName>
</protein>
<dbReference type="RefSeq" id="WP_085890037.1">
    <property type="nucleotide sequence ID" value="NZ_FWFN01000010.1"/>
</dbReference>
<sequence>MKDLTLRIATYNLQKCVGLDLRRNPRRVLEVIEDTEAQIVVLQEADKRLPPRPAALPHDMIRAEGWQIVPFGTAQSLGWHGNAMLYRPEGIRLTATDRMDLPGLEPRGAILAEFDTALGPLRVIGTHLGLVARSRRMQCAALRRALEDRAPMPVLIAGDFNAWGSAADLDAELGMVDLLPSPPSYPAPRAVAPLDRFGIGGGLMAGPVTAHRAQPARIASDHLPVTVQIWRRDSDAQ</sequence>
<dbReference type="InterPro" id="IPR036691">
    <property type="entry name" value="Endo/exonu/phosph_ase_sf"/>
</dbReference>
<dbReference type="GO" id="GO:0004527">
    <property type="term" value="F:exonuclease activity"/>
    <property type="evidence" value="ECO:0007669"/>
    <property type="project" value="UniProtKB-KW"/>
</dbReference>
<keyword evidence="2" id="KW-0255">Endonuclease</keyword>
<name>A0A1X7A951_9RHOB</name>
<dbReference type="GO" id="GO:0006506">
    <property type="term" value="P:GPI anchor biosynthetic process"/>
    <property type="evidence" value="ECO:0007669"/>
    <property type="project" value="TreeGrafter"/>
</dbReference>
<keyword evidence="2" id="KW-0540">Nuclease</keyword>
<dbReference type="OrthoDB" id="9813425at2"/>
<dbReference type="GO" id="GO:0004519">
    <property type="term" value="F:endonuclease activity"/>
    <property type="evidence" value="ECO:0007669"/>
    <property type="project" value="UniProtKB-KW"/>
</dbReference>
<dbReference type="InterPro" id="IPR005135">
    <property type="entry name" value="Endo/exonuclease/phosphatase"/>
</dbReference>
<keyword evidence="2" id="KW-0378">Hydrolase</keyword>
<reference evidence="2 3" key="1">
    <citation type="submission" date="2017-03" db="EMBL/GenBank/DDBJ databases">
        <authorList>
            <person name="Afonso C.L."/>
            <person name="Miller P.J."/>
            <person name="Scott M.A."/>
            <person name="Spackman E."/>
            <person name="Goraichik I."/>
            <person name="Dimitrov K.M."/>
            <person name="Suarez D.L."/>
            <person name="Swayne D.E."/>
        </authorList>
    </citation>
    <scope>NUCLEOTIDE SEQUENCE [LARGE SCALE GENOMIC DNA]</scope>
    <source>
        <strain evidence="2 3">CECT 7751</strain>
    </source>
</reference>
<keyword evidence="3" id="KW-1185">Reference proteome</keyword>
<dbReference type="Gene3D" id="3.60.10.10">
    <property type="entry name" value="Endonuclease/exonuclease/phosphatase"/>
    <property type="match status" value="1"/>
</dbReference>
<dbReference type="SUPFAM" id="SSF56219">
    <property type="entry name" value="DNase I-like"/>
    <property type="match status" value="1"/>
</dbReference>
<gene>
    <name evidence="2" type="ORF">PSM7751_04024</name>
</gene>
<evidence type="ECO:0000259" key="1">
    <source>
        <dbReference type="Pfam" id="PF03372"/>
    </source>
</evidence>
<accession>A0A1X7A951</accession>
<dbReference type="Pfam" id="PF03372">
    <property type="entry name" value="Exo_endo_phos"/>
    <property type="match status" value="1"/>
</dbReference>
<organism evidence="2 3">
    <name type="scientific">Pseudooceanicola marinus</name>
    <dbReference type="NCBI Taxonomy" id="396013"/>
    <lineage>
        <taxon>Bacteria</taxon>
        <taxon>Pseudomonadati</taxon>
        <taxon>Pseudomonadota</taxon>
        <taxon>Alphaproteobacteria</taxon>
        <taxon>Rhodobacterales</taxon>
        <taxon>Paracoccaceae</taxon>
        <taxon>Pseudooceanicola</taxon>
    </lineage>
</organism>